<proteinExistence type="predicted"/>
<sequence length="301" mass="34039">MPLDRSLGRNVHFYDAMTPQVPLGGMIQNGSVTENNFLDMLGILLISQAPLRVQERTSGHVVTTNNNPLQPGEYDIYSNSHIEVSNEPWVHRLISHSVSGREDSFRHGIRARDGRCVMSGVVNIRAQYDIWSGFEATHIFPLEKESLWNQYNYGRWIRDVTPGVAKINSRQNGFLLRGDIHTDFDNYLVSVNPDVSALEVSSLFTLTGPKDNYKIVVFGLDVLNIDGRTLDPICHHPTNPHRVSDQLLGWHFRQSVLANMKAAGEPIFEHDFPPGTDIMGEICEGPYAQERLEMEFASRLR</sequence>
<gene>
    <name evidence="3" type="ORF">EX30DRAFT_294648</name>
</gene>
<evidence type="ECO:0000259" key="2">
    <source>
        <dbReference type="Pfam" id="PF25324"/>
    </source>
</evidence>
<accession>A0A4S2MWJ2</accession>
<dbReference type="EMBL" id="ML220121">
    <property type="protein sequence ID" value="TGZ81029.1"/>
    <property type="molecule type" value="Genomic_DNA"/>
</dbReference>
<dbReference type="STRING" id="341454.A0A4S2MWJ2"/>
<keyword evidence="4" id="KW-1185">Reference proteome</keyword>
<feature type="non-terminal residue" evidence="3">
    <location>
        <position position="301"/>
    </location>
</feature>
<dbReference type="Pfam" id="PF25324">
    <property type="entry name" value="DUF7881"/>
    <property type="match status" value="1"/>
</dbReference>
<feature type="domain" description="DUF7881" evidence="2">
    <location>
        <begin position="8"/>
        <end position="82"/>
    </location>
</feature>
<feature type="domain" description="HNH nuclease" evidence="1">
    <location>
        <begin position="116"/>
        <end position="192"/>
    </location>
</feature>
<dbReference type="InterPro" id="IPR057203">
    <property type="entry name" value="DUF7881"/>
</dbReference>
<dbReference type="InterPro" id="IPR003615">
    <property type="entry name" value="HNH_nuc"/>
</dbReference>
<evidence type="ECO:0000313" key="4">
    <source>
        <dbReference type="Proteomes" id="UP000298138"/>
    </source>
</evidence>
<reference evidence="3 4" key="1">
    <citation type="submission" date="2019-04" db="EMBL/GenBank/DDBJ databases">
        <title>Comparative genomics and transcriptomics to analyze fruiting body development in filamentous ascomycetes.</title>
        <authorList>
            <consortium name="DOE Joint Genome Institute"/>
            <person name="Lutkenhaus R."/>
            <person name="Traeger S."/>
            <person name="Breuer J."/>
            <person name="Kuo A."/>
            <person name="Lipzen A."/>
            <person name="Pangilinan J."/>
            <person name="Dilworth D."/>
            <person name="Sandor L."/>
            <person name="Poggeler S."/>
            <person name="Barry K."/>
            <person name="Grigoriev I.V."/>
            <person name="Nowrousian M."/>
        </authorList>
    </citation>
    <scope>NUCLEOTIDE SEQUENCE [LARGE SCALE GENOMIC DNA]</scope>
    <source>
        <strain evidence="3 4">CBS 389.68</strain>
    </source>
</reference>
<evidence type="ECO:0000313" key="3">
    <source>
        <dbReference type="EMBL" id="TGZ81029.1"/>
    </source>
</evidence>
<dbReference type="AlphaFoldDB" id="A0A4S2MWJ2"/>
<protein>
    <submittedName>
        <fullName evidence="3">Uncharacterized protein</fullName>
    </submittedName>
</protein>
<dbReference type="OrthoDB" id="2142759at2759"/>
<name>A0A4S2MWJ2_9PEZI</name>
<dbReference type="Proteomes" id="UP000298138">
    <property type="component" value="Unassembled WGS sequence"/>
</dbReference>
<organism evidence="3 4">
    <name type="scientific">Ascodesmis nigricans</name>
    <dbReference type="NCBI Taxonomy" id="341454"/>
    <lineage>
        <taxon>Eukaryota</taxon>
        <taxon>Fungi</taxon>
        <taxon>Dikarya</taxon>
        <taxon>Ascomycota</taxon>
        <taxon>Pezizomycotina</taxon>
        <taxon>Pezizomycetes</taxon>
        <taxon>Pezizales</taxon>
        <taxon>Ascodesmidaceae</taxon>
        <taxon>Ascodesmis</taxon>
    </lineage>
</organism>
<dbReference type="InParanoid" id="A0A4S2MWJ2"/>
<dbReference type="Pfam" id="PF13391">
    <property type="entry name" value="HNH_2"/>
    <property type="match status" value="1"/>
</dbReference>
<evidence type="ECO:0000259" key="1">
    <source>
        <dbReference type="Pfam" id="PF13391"/>
    </source>
</evidence>